<dbReference type="eggNOG" id="COG3154">
    <property type="taxonomic scope" value="Bacteria"/>
</dbReference>
<dbReference type="InterPro" id="IPR024344">
    <property type="entry name" value="MDMPI_metal-binding"/>
</dbReference>
<evidence type="ECO:0000313" key="3">
    <source>
        <dbReference type="Proteomes" id="UP000028492"/>
    </source>
</evidence>
<evidence type="ECO:0000313" key="2">
    <source>
        <dbReference type="EMBL" id="AIG78293.1"/>
    </source>
</evidence>
<dbReference type="STRING" id="208439.AJAP_27235"/>
<dbReference type="AlphaFoldDB" id="A0A075UZA7"/>
<dbReference type="Proteomes" id="UP000028492">
    <property type="component" value="Chromosome"/>
</dbReference>
<dbReference type="InterPro" id="IPR017517">
    <property type="entry name" value="Maleyloyr_isom"/>
</dbReference>
<dbReference type="GO" id="GO:0046872">
    <property type="term" value="F:metal ion binding"/>
    <property type="evidence" value="ECO:0007669"/>
    <property type="project" value="InterPro"/>
</dbReference>
<evidence type="ECO:0000259" key="1">
    <source>
        <dbReference type="Pfam" id="PF11716"/>
    </source>
</evidence>
<proteinExistence type="predicted"/>
<dbReference type="GO" id="GO:0005886">
    <property type="term" value="C:plasma membrane"/>
    <property type="evidence" value="ECO:0007669"/>
    <property type="project" value="TreeGrafter"/>
</dbReference>
<dbReference type="PANTHER" id="PTHR40758">
    <property type="entry name" value="CONSERVED PROTEIN"/>
    <property type="match status" value="1"/>
</dbReference>
<organism evidence="2 3">
    <name type="scientific">Amycolatopsis japonica</name>
    <dbReference type="NCBI Taxonomy" id="208439"/>
    <lineage>
        <taxon>Bacteria</taxon>
        <taxon>Bacillati</taxon>
        <taxon>Actinomycetota</taxon>
        <taxon>Actinomycetes</taxon>
        <taxon>Pseudonocardiales</taxon>
        <taxon>Pseudonocardiaceae</taxon>
        <taxon>Amycolatopsis</taxon>
        <taxon>Amycolatopsis japonica group</taxon>
    </lineage>
</organism>
<reference evidence="2 3" key="1">
    <citation type="journal article" date="2014" name="J. Biotechnol.">
        <title>Complete genome sequence of the actinobacterium Amycolatopsis japonica MG417-CF17(T) (=DSM 44213T) producing (S,S)-N,N'-ethylenediaminedisuccinic acid.</title>
        <authorList>
            <person name="Stegmann E."/>
            <person name="Albersmeier A."/>
            <person name="Spohn M."/>
            <person name="Gert H."/>
            <person name="Weber T."/>
            <person name="Wohlleben W."/>
            <person name="Kalinowski J."/>
            <person name="Ruckert C."/>
        </authorList>
    </citation>
    <scope>NUCLEOTIDE SEQUENCE [LARGE SCALE GENOMIC DNA]</scope>
    <source>
        <strain evidence="3">MG417-CF17 (DSM 44213)</strain>
    </source>
</reference>
<dbReference type="KEGG" id="aja:AJAP_27235"/>
<accession>A0A075UZA7</accession>
<gene>
    <name evidence="2" type="ORF">AJAP_27235</name>
</gene>
<dbReference type="RefSeq" id="WP_038516374.1">
    <property type="nucleotide sequence ID" value="NZ_CP008953.1"/>
</dbReference>
<protein>
    <recommendedName>
        <fullName evidence="1">Mycothiol-dependent maleylpyruvate isomerase metal-binding domain-containing protein</fullName>
    </recommendedName>
</protein>
<dbReference type="InterPro" id="IPR034660">
    <property type="entry name" value="DinB/YfiT-like"/>
</dbReference>
<name>A0A075UZA7_9PSEU</name>
<dbReference type="SUPFAM" id="SSF109854">
    <property type="entry name" value="DinB/YfiT-like putative metalloenzymes"/>
    <property type="match status" value="1"/>
</dbReference>
<dbReference type="Pfam" id="PF11716">
    <property type="entry name" value="MDMPI_N"/>
    <property type="match status" value="1"/>
</dbReference>
<dbReference type="NCBIfam" id="TIGR03083">
    <property type="entry name" value="maleylpyruvate isomerase family mycothiol-dependent enzyme"/>
    <property type="match status" value="1"/>
</dbReference>
<sequence length="254" mass="28160">MAGQAMIDQGRFLEVIGAETELMAQVAHTASADAPVPTCPGWTLGEVLRHVGSVYRVTRRWITDGRRPEHWQRKPGPGQTLDEYFREGRDELVAELSAHDPDELAPTWWPADRSYGFWRRRMAHETTIHRIDAESAAGRDVSEIPEDVAVDGIDEALVLWFGQRLPLLGLSGTKTGSVGVRTAGHTWIARAGPTETVAWRCSADEAQRADDLITGKPDKIYRWLWGRAGPTAVTVSGDQDMAGQLWALLRLATR</sequence>
<dbReference type="PANTHER" id="PTHR40758:SF1">
    <property type="entry name" value="CONSERVED PROTEIN"/>
    <property type="match status" value="1"/>
</dbReference>
<feature type="domain" description="Mycothiol-dependent maleylpyruvate isomerase metal-binding" evidence="1">
    <location>
        <begin position="22"/>
        <end position="133"/>
    </location>
</feature>
<dbReference type="HOGENOM" id="CLU_070584_1_0_11"/>
<keyword evidence="3" id="KW-1185">Reference proteome</keyword>
<dbReference type="Gene3D" id="1.20.120.450">
    <property type="entry name" value="dinb family like domain"/>
    <property type="match status" value="1"/>
</dbReference>
<dbReference type="EMBL" id="CP008953">
    <property type="protein sequence ID" value="AIG78293.1"/>
    <property type="molecule type" value="Genomic_DNA"/>
</dbReference>